<dbReference type="AlphaFoldDB" id="A0A1H4HEX6"/>
<dbReference type="Pfam" id="PF00069">
    <property type="entry name" value="Pkinase"/>
    <property type="match status" value="1"/>
</dbReference>
<evidence type="ECO:0000259" key="2">
    <source>
        <dbReference type="PROSITE" id="PS50011"/>
    </source>
</evidence>
<keyword evidence="4" id="KW-1185">Reference proteome</keyword>
<sequence>MQVNHTKKLVTNLKRGTIIRGKWNGTKYQVIQKLGEGACGVVYLCERNGVQAALKIGTDSSRIITEVNVLKTFQKVQGKRLGPSLLDVDDWVTPDGITFPYYVMEYLRGTELASFLRGKGKEWLGVMMLQLLTDLEELHDQGWVFGDLKTDNLLVTTPPPKLRLIDVGGTTQTGRAIKEYTEFYDRGYWQRGSRKADPSYDLFALTMVMLEIAYGSRFERGAQPKQTLEKKLQHAPVLKPYRPLIQKVWAGGYGHSREMKRDLSSMLSSPAKYKAAEMKNTRVSRRKEAEKTSFASAEAIVIFISVILFYFLYSIVAW</sequence>
<keyword evidence="3" id="KW-0723">Serine/threonine-protein kinase</keyword>
<dbReference type="OrthoDB" id="583109at2"/>
<dbReference type="PANTHER" id="PTHR44167:SF30">
    <property type="entry name" value="PHOSPHORYLASE KINASE"/>
    <property type="match status" value="1"/>
</dbReference>
<keyword evidence="3" id="KW-0418">Kinase</keyword>
<dbReference type="EMBL" id="FNQR01000027">
    <property type="protein sequence ID" value="SEB20176.1"/>
    <property type="molecule type" value="Genomic_DNA"/>
</dbReference>
<evidence type="ECO:0000313" key="4">
    <source>
        <dbReference type="Proteomes" id="UP000198584"/>
    </source>
</evidence>
<keyword evidence="1" id="KW-0472">Membrane</keyword>
<reference evidence="3 4" key="1">
    <citation type="submission" date="2016-10" db="EMBL/GenBank/DDBJ databases">
        <authorList>
            <person name="de Groot N.N."/>
        </authorList>
    </citation>
    <scope>NUCLEOTIDE SEQUENCE [LARGE SCALE GENOMIC DNA]</scope>
    <source>
        <strain evidence="3 4">CCM7597</strain>
    </source>
</reference>
<dbReference type="PROSITE" id="PS50011">
    <property type="entry name" value="PROTEIN_KINASE_DOM"/>
    <property type="match status" value="1"/>
</dbReference>
<evidence type="ECO:0000256" key="1">
    <source>
        <dbReference type="SAM" id="Phobius"/>
    </source>
</evidence>
<proteinExistence type="predicted"/>
<keyword evidence="1" id="KW-0812">Transmembrane</keyword>
<dbReference type="GO" id="GO:0005524">
    <property type="term" value="F:ATP binding"/>
    <property type="evidence" value="ECO:0007669"/>
    <property type="project" value="InterPro"/>
</dbReference>
<dbReference type="Proteomes" id="UP000198584">
    <property type="component" value="Unassembled WGS sequence"/>
</dbReference>
<dbReference type="STRING" id="571932.SAMN05421743_12743"/>
<dbReference type="InterPro" id="IPR000719">
    <property type="entry name" value="Prot_kinase_dom"/>
</dbReference>
<name>A0A1H4HEX6_9BACI</name>
<feature type="transmembrane region" description="Helical" evidence="1">
    <location>
        <begin position="294"/>
        <end position="316"/>
    </location>
</feature>
<dbReference type="RefSeq" id="WP_093046856.1">
    <property type="nucleotide sequence ID" value="NZ_FNQR01000027.1"/>
</dbReference>
<keyword evidence="3" id="KW-0808">Transferase</keyword>
<dbReference type="GO" id="GO:0004674">
    <property type="term" value="F:protein serine/threonine kinase activity"/>
    <property type="evidence" value="ECO:0007669"/>
    <property type="project" value="UniProtKB-KW"/>
</dbReference>
<feature type="domain" description="Protein kinase" evidence="2">
    <location>
        <begin position="28"/>
        <end position="295"/>
    </location>
</feature>
<dbReference type="Gene3D" id="1.10.510.10">
    <property type="entry name" value="Transferase(Phosphotransferase) domain 1"/>
    <property type="match status" value="1"/>
</dbReference>
<protein>
    <submittedName>
        <fullName evidence="3">Serine/threonine protein kinase</fullName>
    </submittedName>
</protein>
<gene>
    <name evidence="3" type="ORF">SAMN05421743_12743</name>
</gene>
<evidence type="ECO:0000313" key="3">
    <source>
        <dbReference type="EMBL" id="SEB20176.1"/>
    </source>
</evidence>
<dbReference type="PANTHER" id="PTHR44167">
    <property type="entry name" value="OVARIAN-SPECIFIC SERINE/THREONINE-PROTEIN KINASE LOK-RELATED"/>
    <property type="match status" value="1"/>
</dbReference>
<accession>A0A1H4HEX6</accession>
<dbReference type="SMART" id="SM00220">
    <property type="entry name" value="S_TKc"/>
    <property type="match status" value="1"/>
</dbReference>
<dbReference type="SUPFAM" id="SSF56112">
    <property type="entry name" value="Protein kinase-like (PK-like)"/>
    <property type="match status" value="1"/>
</dbReference>
<keyword evidence="1" id="KW-1133">Transmembrane helix</keyword>
<dbReference type="InterPro" id="IPR011009">
    <property type="entry name" value="Kinase-like_dom_sf"/>
</dbReference>
<organism evidence="3 4">
    <name type="scientific">Thalassobacillus cyri</name>
    <dbReference type="NCBI Taxonomy" id="571932"/>
    <lineage>
        <taxon>Bacteria</taxon>
        <taxon>Bacillati</taxon>
        <taxon>Bacillota</taxon>
        <taxon>Bacilli</taxon>
        <taxon>Bacillales</taxon>
        <taxon>Bacillaceae</taxon>
        <taxon>Thalassobacillus</taxon>
    </lineage>
</organism>